<dbReference type="Proteomes" id="UP000578531">
    <property type="component" value="Unassembled WGS sequence"/>
</dbReference>
<dbReference type="InterPro" id="IPR036855">
    <property type="entry name" value="Znf_CCCH_sf"/>
</dbReference>
<dbReference type="EMBL" id="JACCJC010000004">
    <property type="protein sequence ID" value="KAF6240088.1"/>
    <property type="molecule type" value="Genomic_DNA"/>
</dbReference>
<dbReference type="InterPro" id="IPR008913">
    <property type="entry name" value="Znf_CHY"/>
</dbReference>
<dbReference type="Pfam" id="PF05495">
    <property type="entry name" value="zf-CHY"/>
    <property type="match status" value="1"/>
</dbReference>
<keyword evidence="2 4" id="KW-0863">Zinc-finger</keyword>
<evidence type="ECO:0000256" key="5">
    <source>
        <dbReference type="PROSITE-ProRule" id="PRU00723"/>
    </source>
</evidence>
<evidence type="ECO:0000313" key="10">
    <source>
        <dbReference type="Proteomes" id="UP000578531"/>
    </source>
</evidence>
<feature type="region of interest" description="Disordered" evidence="6">
    <location>
        <begin position="259"/>
        <end position="289"/>
    </location>
</feature>
<protein>
    <submittedName>
        <fullName evidence="9">Uncharacterized protein</fullName>
    </submittedName>
</protein>
<evidence type="ECO:0000256" key="3">
    <source>
        <dbReference type="ARBA" id="ARBA00022833"/>
    </source>
</evidence>
<dbReference type="InterPro" id="IPR000571">
    <property type="entry name" value="Znf_CCCH"/>
</dbReference>
<feature type="domain" description="C3H1-type" evidence="7">
    <location>
        <begin position="26"/>
        <end position="54"/>
    </location>
</feature>
<reference evidence="9 10" key="1">
    <citation type="journal article" date="2020" name="Genomics">
        <title>Complete, high-quality genomes from long-read metagenomic sequencing of two wolf lichen thalli reveals enigmatic genome architecture.</title>
        <authorList>
            <person name="McKenzie S.K."/>
            <person name="Walston R.F."/>
            <person name="Allen J.L."/>
        </authorList>
    </citation>
    <scope>NUCLEOTIDE SEQUENCE [LARGE SCALE GENOMIC DNA]</scope>
    <source>
        <strain evidence="9">WasteWater2</strain>
    </source>
</reference>
<dbReference type="PROSITE" id="PS50103">
    <property type="entry name" value="ZF_C3H1"/>
    <property type="match status" value="1"/>
</dbReference>
<name>A0A8H6L935_9LECA</name>
<sequence>MDNQTSQLVVGGGSAPQPSRQPALPQGKTNYCKFYATKNGCRTGDACPFIHDPSRLKDASNGPKPRTRPRHVAQSALPGNPAGSSKQTEARSDTPAGVPSTSLTEGRRFIPPPVDGSRVVSKPVPIAQTEDPREFQIKQLKRRFSPTEQSENGGTSYAFSMAPSDPDFPFEMVGLECVLHVPVTYPKEGRPSIHVKNKEMGRGFQINIERGFARLAESRPQSTLLGLMNNLDKQLESLLTEQKAETITIIPNKIPVQGRSVEQEPVKPAQDIREPRPQPTNPSRPQKFFTPEVRRLASERREAETRQLEARIGRLPLFSKSSDGVAYTIPIAPRKHEDLPVPLQAVNTIKLFVPSLYPLQHCRVEIQGVSREAAKNTERGFEKKIKESPATTLMGHVNYLAQNMHLLATQPLEEPEAEKADFPDVAPLSVEEAAPEKDIGPAKGDEDDRSHIKFIPRPPEWSAQNEVEDSTDSEYSDSYDSGDEDEDDGGAAVDRVPESSTSTTAPERGISLSFPFLELYGIELLELVSLCITIKCERCKDTMDISNLRNNASRSESCKKCAMPLGVGYRRELMHANSVRAGYLDLEGCTVLDMLPSNFLPICSECSTTQPAPGLVSVRGESSMAVCRECHRKMTFKIPEVKFLLISAAARANRAPVRKRPKDSLGITAGQPLPRNGRCTHYSKSYRWFRFSCCSRVFACDKCHDTESDHPNEHANRMICGYCSREQNYRPEDCGICHSSLIKKAGSGFWEGGKGTRDKSRMSRKGMWSSWSSGEEIDTCADCGNRSQEVQTETRWCGEEDQGRGHRCRYRVVSGMADLYIGVKGERGSHTRPLE</sequence>
<dbReference type="PROSITE" id="PS51266">
    <property type="entry name" value="ZF_CHY"/>
    <property type="match status" value="1"/>
</dbReference>
<dbReference type="GO" id="GO:0008270">
    <property type="term" value="F:zinc ion binding"/>
    <property type="evidence" value="ECO:0007669"/>
    <property type="project" value="UniProtKB-KW"/>
</dbReference>
<dbReference type="SUPFAM" id="SSF161219">
    <property type="entry name" value="CHY zinc finger-like"/>
    <property type="match status" value="1"/>
</dbReference>
<comment type="caution">
    <text evidence="9">The sequence shown here is derived from an EMBL/GenBank/DDBJ whole genome shotgun (WGS) entry which is preliminary data.</text>
</comment>
<feature type="compositionally biased region" description="Basic and acidic residues" evidence="6">
    <location>
        <begin position="434"/>
        <end position="451"/>
    </location>
</feature>
<evidence type="ECO:0000256" key="1">
    <source>
        <dbReference type="ARBA" id="ARBA00022723"/>
    </source>
</evidence>
<dbReference type="SUPFAM" id="SSF90229">
    <property type="entry name" value="CCCH zinc finger"/>
    <property type="match status" value="1"/>
</dbReference>
<evidence type="ECO:0000259" key="7">
    <source>
        <dbReference type="PROSITE" id="PS50103"/>
    </source>
</evidence>
<keyword evidence="3 5" id="KW-0862">Zinc</keyword>
<feature type="compositionally biased region" description="Acidic residues" evidence="6">
    <location>
        <begin position="466"/>
        <end position="489"/>
    </location>
</feature>
<keyword evidence="1 5" id="KW-0479">Metal-binding</keyword>
<evidence type="ECO:0000256" key="2">
    <source>
        <dbReference type="ARBA" id="ARBA00022771"/>
    </source>
</evidence>
<feature type="region of interest" description="Disordered" evidence="6">
    <location>
        <begin position="430"/>
        <end position="507"/>
    </location>
</feature>
<proteinExistence type="predicted"/>
<accession>A0A8H6L935</accession>
<feature type="domain" description="CHY-type" evidence="8">
    <location>
        <begin position="672"/>
        <end position="739"/>
    </location>
</feature>
<feature type="compositionally biased region" description="Basic and acidic residues" evidence="6">
    <location>
        <begin position="261"/>
        <end position="276"/>
    </location>
</feature>
<dbReference type="GeneID" id="59283372"/>
<dbReference type="SMART" id="SM00356">
    <property type="entry name" value="ZnF_C3H1"/>
    <property type="match status" value="1"/>
</dbReference>
<organism evidence="9 10">
    <name type="scientific">Letharia columbiana</name>
    <dbReference type="NCBI Taxonomy" id="112416"/>
    <lineage>
        <taxon>Eukaryota</taxon>
        <taxon>Fungi</taxon>
        <taxon>Dikarya</taxon>
        <taxon>Ascomycota</taxon>
        <taxon>Pezizomycotina</taxon>
        <taxon>Lecanoromycetes</taxon>
        <taxon>OSLEUM clade</taxon>
        <taxon>Lecanoromycetidae</taxon>
        <taxon>Lecanorales</taxon>
        <taxon>Lecanorineae</taxon>
        <taxon>Parmeliaceae</taxon>
        <taxon>Letharia</taxon>
    </lineage>
</organism>
<evidence type="ECO:0000256" key="6">
    <source>
        <dbReference type="SAM" id="MobiDB-lite"/>
    </source>
</evidence>
<dbReference type="Gene3D" id="4.10.1000.10">
    <property type="entry name" value="Zinc finger, CCCH-type"/>
    <property type="match status" value="1"/>
</dbReference>
<evidence type="ECO:0000256" key="4">
    <source>
        <dbReference type="PROSITE-ProRule" id="PRU00601"/>
    </source>
</evidence>
<keyword evidence="10" id="KW-1185">Reference proteome</keyword>
<evidence type="ECO:0000313" key="9">
    <source>
        <dbReference type="EMBL" id="KAF6240088.1"/>
    </source>
</evidence>
<feature type="region of interest" description="Disordered" evidence="6">
    <location>
        <begin position="1"/>
        <end position="27"/>
    </location>
</feature>
<feature type="zinc finger region" description="C3H1-type" evidence="5">
    <location>
        <begin position="26"/>
        <end position="54"/>
    </location>
</feature>
<dbReference type="AlphaFoldDB" id="A0A8H6L935"/>
<gene>
    <name evidence="9" type="ORF">HO173_001698</name>
</gene>
<dbReference type="OrthoDB" id="10253329at2759"/>
<dbReference type="RefSeq" id="XP_037169357.1">
    <property type="nucleotide sequence ID" value="XM_037303635.1"/>
</dbReference>
<evidence type="ECO:0000259" key="8">
    <source>
        <dbReference type="PROSITE" id="PS51266"/>
    </source>
</evidence>
<feature type="region of interest" description="Disordered" evidence="6">
    <location>
        <begin position="44"/>
        <end position="120"/>
    </location>
</feature>
<dbReference type="InterPro" id="IPR037274">
    <property type="entry name" value="Znf_CHY_sf"/>
</dbReference>